<dbReference type="AlphaFoldDB" id="A0A7W2HJU8"/>
<evidence type="ECO:0000256" key="1">
    <source>
        <dbReference type="SAM" id="MobiDB-lite"/>
    </source>
</evidence>
<evidence type="ECO:0000313" key="3">
    <source>
        <dbReference type="Proteomes" id="UP000586976"/>
    </source>
</evidence>
<organism evidence="2 3">
    <name type="scientific">Streptomyces himalayensis subsp. aureolus</name>
    <dbReference type="NCBI Taxonomy" id="2758039"/>
    <lineage>
        <taxon>Bacteria</taxon>
        <taxon>Bacillati</taxon>
        <taxon>Actinomycetota</taxon>
        <taxon>Actinomycetes</taxon>
        <taxon>Kitasatosporales</taxon>
        <taxon>Streptomycetaceae</taxon>
        <taxon>Streptomyces</taxon>
        <taxon>Streptomyces himalayensis</taxon>
    </lineage>
</organism>
<comment type="caution">
    <text evidence="2">The sequence shown here is derived from an EMBL/GenBank/DDBJ whole genome shotgun (WGS) entry which is preliminary data.</text>
</comment>
<gene>
    <name evidence="2" type="ORF">H1V43_35285</name>
</gene>
<keyword evidence="3" id="KW-1185">Reference proteome</keyword>
<dbReference type="EMBL" id="JACEQY010000063">
    <property type="protein sequence ID" value="MBA4866491.1"/>
    <property type="molecule type" value="Genomic_DNA"/>
</dbReference>
<name>A0A7W2HJU8_9ACTN</name>
<accession>A0A7W2HJU8</accession>
<sequence length="52" mass="5484">MGEDEEAVRKEPNEALRHDSLEIRSPGLLSARLSAAVAGGVGTHVVESNAQE</sequence>
<reference evidence="2 3" key="1">
    <citation type="submission" date="2020-07" db="EMBL/GenBank/DDBJ databases">
        <title>Streptomyces isolated from Indian soil.</title>
        <authorList>
            <person name="Mandal S."/>
            <person name="Maiti P.K."/>
        </authorList>
    </citation>
    <scope>NUCLEOTIDE SEQUENCE [LARGE SCALE GENOMIC DNA]</scope>
    <source>
        <strain evidence="2 3">PSKA54</strain>
    </source>
</reference>
<dbReference type="Proteomes" id="UP000586976">
    <property type="component" value="Unassembled WGS sequence"/>
</dbReference>
<protein>
    <submittedName>
        <fullName evidence="2">Uncharacterized protein</fullName>
    </submittedName>
</protein>
<evidence type="ECO:0000313" key="2">
    <source>
        <dbReference type="EMBL" id="MBA4866491.1"/>
    </source>
</evidence>
<proteinExistence type="predicted"/>
<feature type="region of interest" description="Disordered" evidence="1">
    <location>
        <begin position="1"/>
        <end position="21"/>
    </location>
</feature>
<feature type="compositionally biased region" description="Basic and acidic residues" evidence="1">
    <location>
        <begin position="7"/>
        <end position="21"/>
    </location>
</feature>
<dbReference type="RefSeq" id="WP_181867882.1">
    <property type="nucleotide sequence ID" value="NZ_JACEQY010000063.1"/>
</dbReference>